<evidence type="ECO:0000256" key="3">
    <source>
        <dbReference type="ARBA" id="ARBA00023239"/>
    </source>
</evidence>
<dbReference type="OrthoDB" id="9809296at2"/>
<feature type="domain" description="YbaK/aminoacyl-tRNA synthetase-associated" evidence="5">
    <location>
        <begin position="37"/>
        <end position="150"/>
    </location>
</feature>
<evidence type="ECO:0000256" key="4">
    <source>
        <dbReference type="PIRNR" id="PIRNR006181"/>
    </source>
</evidence>
<name>A0A7Y9X9P1_9ACTN</name>
<dbReference type="SUPFAM" id="SSF55826">
    <property type="entry name" value="YbaK/ProRS associated domain"/>
    <property type="match status" value="1"/>
</dbReference>
<evidence type="ECO:0000259" key="5">
    <source>
        <dbReference type="Pfam" id="PF04073"/>
    </source>
</evidence>
<keyword evidence="3 4" id="KW-0456">Lyase</keyword>
<dbReference type="GO" id="GO:0016829">
    <property type="term" value="F:lyase activity"/>
    <property type="evidence" value="ECO:0007669"/>
    <property type="project" value="UniProtKB-KW"/>
</dbReference>
<dbReference type="RefSeq" id="WP_077691179.1">
    <property type="nucleotide sequence ID" value="NZ_JACCHL010000001.1"/>
</dbReference>
<dbReference type="Gene3D" id="3.90.960.10">
    <property type="entry name" value="YbaK/aminoacyl-tRNA synthetase-associated domain"/>
    <property type="match status" value="1"/>
</dbReference>
<dbReference type="GO" id="GO:0006412">
    <property type="term" value="P:translation"/>
    <property type="evidence" value="ECO:0007669"/>
    <property type="project" value="UniProtKB-KW"/>
</dbReference>
<evidence type="ECO:0000256" key="2">
    <source>
        <dbReference type="ARBA" id="ARBA00022917"/>
    </source>
</evidence>
<proteinExistence type="inferred from homology"/>
<comment type="similarity">
    <text evidence="1 4">Belongs to the prolyl-tRNA editing family. YbaK/EbsC subfamily.</text>
</comment>
<dbReference type="NCBIfam" id="TIGR00011">
    <property type="entry name" value="YbaK_EbsC"/>
    <property type="match status" value="1"/>
</dbReference>
<evidence type="ECO:0000313" key="6">
    <source>
        <dbReference type="EMBL" id="NYH50952.1"/>
    </source>
</evidence>
<dbReference type="PIRSF" id="PIRSF006181">
    <property type="entry name" value="EbsC_YbaK"/>
    <property type="match status" value="1"/>
</dbReference>
<dbReference type="InterPro" id="IPR036754">
    <property type="entry name" value="YbaK/aa-tRNA-synt-asso_dom_sf"/>
</dbReference>
<dbReference type="InterPro" id="IPR007214">
    <property type="entry name" value="YbaK/aa-tRNA-synth-assoc-dom"/>
</dbReference>
<reference evidence="6 7" key="1">
    <citation type="submission" date="2020-07" db="EMBL/GenBank/DDBJ databases">
        <title>Sequencing the genomes of 1000 actinobacteria strains.</title>
        <authorList>
            <person name="Klenk H.-P."/>
        </authorList>
    </citation>
    <scope>NUCLEOTIDE SEQUENCE [LARGE SCALE GENOMIC DNA]</scope>
    <source>
        <strain evidence="6 7">DSM 45278</strain>
    </source>
</reference>
<dbReference type="CDD" id="cd00002">
    <property type="entry name" value="YbaK_deacylase"/>
    <property type="match status" value="1"/>
</dbReference>
<evidence type="ECO:0000256" key="1">
    <source>
        <dbReference type="ARBA" id="ARBA00009798"/>
    </source>
</evidence>
<keyword evidence="6" id="KW-0378">Hydrolase</keyword>
<dbReference type="GO" id="GO:0002161">
    <property type="term" value="F:aminoacyl-tRNA deacylase activity"/>
    <property type="evidence" value="ECO:0007669"/>
    <property type="project" value="InterPro"/>
</dbReference>
<organism evidence="6 7">
    <name type="scientific">Nocardiopsis sinuspersici</name>
    <dbReference type="NCBI Taxonomy" id="501010"/>
    <lineage>
        <taxon>Bacteria</taxon>
        <taxon>Bacillati</taxon>
        <taxon>Actinomycetota</taxon>
        <taxon>Actinomycetes</taxon>
        <taxon>Streptosporangiales</taxon>
        <taxon>Nocardiopsidaceae</taxon>
        <taxon>Nocardiopsis</taxon>
    </lineage>
</organism>
<accession>A0A7Y9X9P1</accession>
<protein>
    <recommendedName>
        <fullName evidence="4">Cys-tRNA(Pro)/Cys-tRNA(Cys) deacylase</fullName>
        <ecNumber evidence="4">4.2.-.-</ecNumber>
    </recommendedName>
</protein>
<dbReference type="PANTHER" id="PTHR30411:SF0">
    <property type="entry name" value="CYS-TRNA(PRO)_CYS-TRNA(CYS) DEACYLASE YBAK"/>
    <property type="match status" value="1"/>
</dbReference>
<dbReference type="PANTHER" id="PTHR30411">
    <property type="entry name" value="CYTOPLASMIC PROTEIN"/>
    <property type="match status" value="1"/>
</dbReference>
<sequence>MSAKATPATVAAGRTKTTYTLHPYEVDAASDGHSYGTDAADALGVPREHVFKTLIADVDGRLTVGVVPVSTTLDLKALAAAVGGKRASMADPAMAERATGYVRGGISPLGQRKRLRTVIDASVTVLSTVYVSAGRRGLQMELKPQDLIKLTEAVTAPIGSS</sequence>
<gene>
    <name evidence="6" type="ORF">HNR06_000541</name>
</gene>
<dbReference type="EMBL" id="JACCHL010000001">
    <property type="protein sequence ID" value="NYH50952.1"/>
    <property type="molecule type" value="Genomic_DNA"/>
</dbReference>
<keyword evidence="2 4" id="KW-0648">Protein biosynthesis</keyword>
<evidence type="ECO:0000313" key="7">
    <source>
        <dbReference type="Proteomes" id="UP000584931"/>
    </source>
</evidence>
<comment type="caution">
    <text evidence="6">The sequence shown here is derived from an EMBL/GenBank/DDBJ whole genome shotgun (WGS) entry which is preliminary data.</text>
</comment>
<dbReference type="InterPro" id="IPR004369">
    <property type="entry name" value="Prolyl-tRNA_editing_YbaK/EbsC"/>
</dbReference>
<dbReference type="EC" id="4.2.-.-" evidence="4"/>
<dbReference type="AlphaFoldDB" id="A0A7Y9X9P1"/>
<dbReference type="Proteomes" id="UP000584931">
    <property type="component" value="Unassembled WGS sequence"/>
</dbReference>
<dbReference type="Pfam" id="PF04073">
    <property type="entry name" value="tRNA_edit"/>
    <property type="match status" value="1"/>
</dbReference>